<gene>
    <name evidence="2" type="ORF">DM01DRAFT_1332104</name>
</gene>
<dbReference type="Proteomes" id="UP000242146">
    <property type="component" value="Unassembled WGS sequence"/>
</dbReference>
<dbReference type="Pfam" id="PF00071">
    <property type="entry name" value="Ras"/>
    <property type="match status" value="1"/>
</dbReference>
<protein>
    <submittedName>
        <fullName evidence="2">Ras-domain-containing protein</fullName>
    </submittedName>
</protein>
<dbReference type="PANTHER" id="PTHR47978">
    <property type="match status" value="1"/>
</dbReference>
<accession>A0A1X2GU14</accession>
<dbReference type="EMBL" id="MCGT01000003">
    <property type="protein sequence ID" value="ORX61503.1"/>
    <property type="molecule type" value="Genomic_DNA"/>
</dbReference>
<dbReference type="STRING" id="101127.A0A1X2GU14"/>
<dbReference type="GO" id="GO:0003924">
    <property type="term" value="F:GTPase activity"/>
    <property type="evidence" value="ECO:0007669"/>
    <property type="project" value="InterPro"/>
</dbReference>
<evidence type="ECO:0000313" key="3">
    <source>
        <dbReference type="Proteomes" id="UP000242146"/>
    </source>
</evidence>
<reference evidence="2 3" key="1">
    <citation type="submission" date="2016-07" db="EMBL/GenBank/DDBJ databases">
        <title>Pervasive Adenine N6-methylation of Active Genes in Fungi.</title>
        <authorList>
            <consortium name="DOE Joint Genome Institute"/>
            <person name="Mondo S.J."/>
            <person name="Dannebaum R.O."/>
            <person name="Kuo R.C."/>
            <person name="Labutti K."/>
            <person name="Haridas S."/>
            <person name="Kuo A."/>
            <person name="Salamov A."/>
            <person name="Ahrendt S.R."/>
            <person name="Lipzen A."/>
            <person name="Sullivan W."/>
            <person name="Andreopoulos W.B."/>
            <person name="Clum A."/>
            <person name="Lindquist E."/>
            <person name="Daum C."/>
            <person name="Ramamoorthy G.K."/>
            <person name="Gryganskyi A."/>
            <person name="Culley D."/>
            <person name="Magnuson J.K."/>
            <person name="James T.Y."/>
            <person name="O'Malley M.A."/>
            <person name="Stajich J.E."/>
            <person name="Spatafora J.W."/>
            <person name="Visel A."/>
            <person name="Grigoriev I.V."/>
        </authorList>
    </citation>
    <scope>NUCLEOTIDE SEQUENCE [LARGE SCALE GENOMIC DNA]</scope>
    <source>
        <strain evidence="2 3">NRRL 3301</strain>
    </source>
</reference>
<proteinExistence type="predicted"/>
<comment type="caution">
    <text evidence="2">The sequence shown here is derived from an EMBL/GenBank/DDBJ whole genome shotgun (WGS) entry which is preliminary data.</text>
</comment>
<sequence>MASLYYRGAQAAILVYDITSVESFEELHSWIQELKQNTGKDTIIYIVGNKVDRASERRVSLKAVKDYVQKILGPFYAVHEVSAKEDDGQIEDLFLQLARTLVNQQYDPSGKQTCPSLLSEYDESVARTSCC</sequence>
<dbReference type="Gene3D" id="3.40.50.300">
    <property type="entry name" value="P-loop containing nucleotide triphosphate hydrolases"/>
    <property type="match status" value="1"/>
</dbReference>
<keyword evidence="1" id="KW-0547">Nucleotide-binding</keyword>
<dbReference type="InterPro" id="IPR027417">
    <property type="entry name" value="P-loop_NTPase"/>
</dbReference>
<dbReference type="SMART" id="SM00175">
    <property type="entry name" value="RAB"/>
    <property type="match status" value="1"/>
</dbReference>
<dbReference type="SMART" id="SM00173">
    <property type="entry name" value="RAS"/>
    <property type="match status" value="1"/>
</dbReference>
<dbReference type="GO" id="GO:0005525">
    <property type="term" value="F:GTP binding"/>
    <property type="evidence" value="ECO:0007669"/>
    <property type="project" value="InterPro"/>
</dbReference>
<dbReference type="InterPro" id="IPR001806">
    <property type="entry name" value="Small_GTPase"/>
</dbReference>
<evidence type="ECO:0000256" key="1">
    <source>
        <dbReference type="ARBA" id="ARBA00022741"/>
    </source>
</evidence>
<keyword evidence="3" id="KW-1185">Reference proteome</keyword>
<dbReference type="OrthoDB" id="26525at2759"/>
<evidence type="ECO:0000313" key="2">
    <source>
        <dbReference type="EMBL" id="ORX61503.1"/>
    </source>
</evidence>
<dbReference type="AlphaFoldDB" id="A0A1X2GU14"/>
<dbReference type="PROSITE" id="PS51421">
    <property type="entry name" value="RAS"/>
    <property type="match status" value="1"/>
</dbReference>
<name>A0A1X2GU14_9FUNG</name>
<organism evidence="2 3">
    <name type="scientific">Hesseltinella vesiculosa</name>
    <dbReference type="NCBI Taxonomy" id="101127"/>
    <lineage>
        <taxon>Eukaryota</taxon>
        <taxon>Fungi</taxon>
        <taxon>Fungi incertae sedis</taxon>
        <taxon>Mucoromycota</taxon>
        <taxon>Mucoromycotina</taxon>
        <taxon>Mucoromycetes</taxon>
        <taxon>Mucorales</taxon>
        <taxon>Cunninghamellaceae</taxon>
        <taxon>Hesseltinella</taxon>
    </lineage>
</organism>
<dbReference type="PROSITE" id="PS51419">
    <property type="entry name" value="RAB"/>
    <property type="match status" value="1"/>
</dbReference>
<dbReference type="SUPFAM" id="SSF52540">
    <property type="entry name" value="P-loop containing nucleoside triphosphate hydrolases"/>
    <property type="match status" value="1"/>
</dbReference>